<dbReference type="EMBL" id="JBHSHT010000001">
    <property type="protein sequence ID" value="MFC4823931.1"/>
    <property type="molecule type" value="Genomic_DNA"/>
</dbReference>
<dbReference type="GeneID" id="73047191"/>
<accession>A0ABD5PZL2</accession>
<dbReference type="InterPro" id="IPR011047">
    <property type="entry name" value="Quinoprotein_ADH-like_sf"/>
</dbReference>
<name>A0ABD5PZL2_9EURY</name>
<dbReference type="InterPro" id="IPR018391">
    <property type="entry name" value="PQQ_b-propeller_rpt"/>
</dbReference>
<dbReference type="RefSeq" id="WP_254270149.1">
    <property type="nucleotide sequence ID" value="NZ_CP100401.1"/>
</dbReference>
<evidence type="ECO:0000313" key="3">
    <source>
        <dbReference type="Proteomes" id="UP001595945"/>
    </source>
</evidence>
<comment type="caution">
    <text evidence="2">The sequence shown here is derived from an EMBL/GenBank/DDBJ whole genome shotgun (WGS) entry which is preliminary data.</text>
</comment>
<gene>
    <name evidence="2" type="ORF">ACFO9K_06620</name>
</gene>
<feature type="region of interest" description="Disordered" evidence="1">
    <location>
        <begin position="1"/>
        <end position="52"/>
    </location>
</feature>
<dbReference type="Gene3D" id="2.40.128.630">
    <property type="match status" value="1"/>
</dbReference>
<evidence type="ECO:0000256" key="1">
    <source>
        <dbReference type="SAM" id="MobiDB-lite"/>
    </source>
</evidence>
<dbReference type="Proteomes" id="UP001595945">
    <property type="component" value="Unassembled WGS sequence"/>
</dbReference>
<feature type="compositionally biased region" description="Polar residues" evidence="1">
    <location>
        <begin position="18"/>
        <end position="29"/>
    </location>
</feature>
<proteinExistence type="predicted"/>
<keyword evidence="3" id="KW-1185">Reference proteome</keyword>
<dbReference type="InterPro" id="IPR015943">
    <property type="entry name" value="WD40/YVTN_repeat-like_dom_sf"/>
</dbReference>
<dbReference type="AlphaFoldDB" id="A0ABD5PZL2"/>
<protein>
    <submittedName>
        <fullName evidence="2">PQQ-binding-like beta-propeller repeat protein</fullName>
    </submittedName>
</protein>
<feature type="region of interest" description="Disordered" evidence="1">
    <location>
        <begin position="70"/>
        <end position="95"/>
    </location>
</feature>
<dbReference type="Gene3D" id="2.130.10.10">
    <property type="entry name" value="YVTN repeat-like/Quinoprotein amine dehydrogenase"/>
    <property type="match status" value="1"/>
</dbReference>
<organism evidence="2 3">
    <name type="scientific">Halorussus aquaticus</name>
    <dbReference type="NCBI Taxonomy" id="2953748"/>
    <lineage>
        <taxon>Archaea</taxon>
        <taxon>Methanobacteriati</taxon>
        <taxon>Methanobacteriota</taxon>
        <taxon>Stenosarchaea group</taxon>
        <taxon>Halobacteria</taxon>
        <taxon>Halobacteriales</taxon>
        <taxon>Haladaptataceae</taxon>
        <taxon>Halorussus</taxon>
    </lineage>
</organism>
<evidence type="ECO:0000313" key="2">
    <source>
        <dbReference type="EMBL" id="MFC4823931.1"/>
    </source>
</evidence>
<feature type="compositionally biased region" description="Basic and acidic residues" evidence="1">
    <location>
        <begin position="72"/>
        <end position="88"/>
    </location>
</feature>
<reference evidence="2 3" key="1">
    <citation type="journal article" date="2019" name="Int. J. Syst. Evol. Microbiol.">
        <title>The Global Catalogue of Microorganisms (GCM) 10K type strain sequencing project: providing services to taxonomists for standard genome sequencing and annotation.</title>
        <authorList>
            <consortium name="The Broad Institute Genomics Platform"/>
            <consortium name="The Broad Institute Genome Sequencing Center for Infectious Disease"/>
            <person name="Wu L."/>
            <person name="Ma J."/>
        </authorList>
    </citation>
    <scope>NUCLEOTIDE SEQUENCE [LARGE SCALE GENOMIC DNA]</scope>
    <source>
        <strain evidence="2 3">XZYJ18</strain>
    </source>
</reference>
<dbReference type="SUPFAM" id="SSF50998">
    <property type="entry name" value="Quinoprotein alcohol dehydrogenase-like"/>
    <property type="match status" value="2"/>
</dbReference>
<dbReference type="SMART" id="SM00564">
    <property type="entry name" value="PQQ"/>
    <property type="match status" value="3"/>
</dbReference>
<sequence length="447" mass="48238">MSLDRSVSVGLGEATPRGSRQQWRRSSVTALGDGGFAVGTADGTVRSLDPDGRERWRATGEEMAVALADFAGGERTDGSRTSSDRRSDGGVAVGGRGDRGRIRLLDADDGSERWRYDTADDLGDPAKESLFWYPYVVDMVADRPVESGEACDGTADGRLYVAARRYERDGDERLWRSAVYAFGPDGGVRWRYETDASPIALSLGDRQSSSTDDDGPKRLALAYNRCGGDHDHGLVVLDAESGTPVSNWDPETDSERRVGDASLSGGVVAAASHGDYRGYLLGSADARERWVTDLGVEREVGAETLYAYPNHVHLADDAALFVTGNTFPEEGREAEGRHPNEHTIAAFGREGGDRLWSAPVGGFVAELSASDGRVAVPCAQHFRDRDAEAHALRVFEAREGPAREVAAEGIVTAAALSGDRVAFVEEPVEYHDEGEVRGEYRLRIEAV</sequence>